<name>A0A8K0GWK4_9ROSA</name>
<keyword evidence="1 5" id="KW-0812">Transmembrane</keyword>
<evidence type="ECO:0000313" key="7">
    <source>
        <dbReference type="Proteomes" id="UP000796880"/>
    </source>
</evidence>
<accession>A0A8K0GWK4</accession>
<feature type="transmembrane region" description="Helical" evidence="5">
    <location>
        <begin position="7"/>
        <end position="27"/>
    </location>
</feature>
<sequence length="108" mass="12084">MSEGMSRIVFIVYSNYLATLISLPYALASRYLKDNYNENCAFTGVYYSSPTLAAAMTNLVPAFTFLLAVIFRFPFQFPLPINGKVGSEKLKKPDENNGHIGVNFRSND</sequence>
<gene>
    <name evidence="6" type="ORF">FNV43_RR19833</name>
</gene>
<dbReference type="EMBL" id="VOIH02000009">
    <property type="protein sequence ID" value="KAF3437080.1"/>
    <property type="molecule type" value="Genomic_DNA"/>
</dbReference>
<dbReference type="PANTHER" id="PTHR31218">
    <property type="entry name" value="WAT1-RELATED PROTEIN"/>
    <property type="match status" value="1"/>
</dbReference>
<dbReference type="Proteomes" id="UP000796880">
    <property type="component" value="Unassembled WGS sequence"/>
</dbReference>
<keyword evidence="7" id="KW-1185">Reference proteome</keyword>
<feature type="compositionally biased region" description="Basic and acidic residues" evidence="4">
    <location>
        <begin position="88"/>
        <end position="97"/>
    </location>
</feature>
<evidence type="ECO:0000256" key="2">
    <source>
        <dbReference type="ARBA" id="ARBA00022989"/>
    </source>
</evidence>
<dbReference type="InterPro" id="IPR030184">
    <property type="entry name" value="WAT1-related"/>
</dbReference>
<proteinExistence type="predicted"/>
<evidence type="ECO:0000256" key="3">
    <source>
        <dbReference type="ARBA" id="ARBA00023136"/>
    </source>
</evidence>
<keyword evidence="3 5" id="KW-0472">Membrane</keyword>
<keyword evidence="2 5" id="KW-1133">Transmembrane helix</keyword>
<reference evidence="6" key="1">
    <citation type="submission" date="2020-03" db="EMBL/GenBank/DDBJ databases">
        <title>A high-quality chromosome-level genome assembly of a woody plant with both climbing and erect habits, Rhamnella rubrinervis.</title>
        <authorList>
            <person name="Lu Z."/>
            <person name="Yang Y."/>
            <person name="Zhu X."/>
            <person name="Sun Y."/>
        </authorList>
    </citation>
    <scope>NUCLEOTIDE SEQUENCE</scope>
    <source>
        <strain evidence="6">BYM</strain>
        <tissue evidence="6">Leaf</tissue>
    </source>
</reference>
<evidence type="ECO:0000313" key="6">
    <source>
        <dbReference type="EMBL" id="KAF3437080.1"/>
    </source>
</evidence>
<dbReference type="GO" id="GO:0016020">
    <property type="term" value="C:membrane"/>
    <property type="evidence" value="ECO:0007669"/>
    <property type="project" value="InterPro"/>
</dbReference>
<comment type="caution">
    <text evidence="6">The sequence shown here is derived from an EMBL/GenBank/DDBJ whole genome shotgun (WGS) entry which is preliminary data.</text>
</comment>
<evidence type="ECO:0000256" key="1">
    <source>
        <dbReference type="ARBA" id="ARBA00022692"/>
    </source>
</evidence>
<feature type="transmembrane region" description="Helical" evidence="5">
    <location>
        <begin position="47"/>
        <end position="71"/>
    </location>
</feature>
<evidence type="ECO:0000256" key="4">
    <source>
        <dbReference type="SAM" id="MobiDB-lite"/>
    </source>
</evidence>
<evidence type="ECO:0000256" key="5">
    <source>
        <dbReference type="SAM" id="Phobius"/>
    </source>
</evidence>
<dbReference type="GO" id="GO:0022857">
    <property type="term" value="F:transmembrane transporter activity"/>
    <property type="evidence" value="ECO:0007669"/>
    <property type="project" value="InterPro"/>
</dbReference>
<organism evidence="6 7">
    <name type="scientific">Rhamnella rubrinervis</name>
    <dbReference type="NCBI Taxonomy" id="2594499"/>
    <lineage>
        <taxon>Eukaryota</taxon>
        <taxon>Viridiplantae</taxon>
        <taxon>Streptophyta</taxon>
        <taxon>Embryophyta</taxon>
        <taxon>Tracheophyta</taxon>
        <taxon>Spermatophyta</taxon>
        <taxon>Magnoliopsida</taxon>
        <taxon>eudicotyledons</taxon>
        <taxon>Gunneridae</taxon>
        <taxon>Pentapetalae</taxon>
        <taxon>rosids</taxon>
        <taxon>fabids</taxon>
        <taxon>Rosales</taxon>
        <taxon>Rhamnaceae</taxon>
        <taxon>rhamnoid group</taxon>
        <taxon>Rhamneae</taxon>
        <taxon>Rhamnella</taxon>
    </lineage>
</organism>
<protein>
    <submittedName>
        <fullName evidence="6">Uncharacterized protein</fullName>
    </submittedName>
</protein>
<dbReference type="OrthoDB" id="1727045at2759"/>
<dbReference type="AlphaFoldDB" id="A0A8K0GWK4"/>
<feature type="region of interest" description="Disordered" evidence="4">
    <location>
        <begin position="88"/>
        <end position="108"/>
    </location>
</feature>